<dbReference type="Proteomes" id="UP000604046">
    <property type="component" value="Unassembled WGS sequence"/>
</dbReference>
<keyword evidence="3" id="KW-1185">Reference proteome</keyword>
<proteinExistence type="predicted"/>
<comment type="caution">
    <text evidence="2">The sequence shown here is derived from an EMBL/GenBank/DDBJ whole genome shotgun (WGS) entry which is preliminary data.</text>
</comment>
<sequence>MMKASWGLVAVLTGPGATSGYHPDDHSCGWVNQQVLWQRLRRTADDVLAGRTTWTPGQSWVKDIAQDLHACPFGIHVLNLMEFDALGPQAARNLDVGRTRAMGFGLYGLVPLLNFILTGWPSFGFMHRLCLRNFPEQHCLAGSAVLPAELTSLARRQLETNLTDGVGAAAALVQLGHQLEVVKALWDKRWRHSPRADLDETVAMFRFIGLDHERPCCRMWAELQQLQSFVRSHFELPCLSAHRRVDGAVCPACRLSAQAFWFEDREVADRALQRLQEVARPAAESPNCTLHSKEGAFAIATILTSEDLFRSIRVDGQGKEHSGGDDLADAEAIVLSYVDALRTLAHSIRRSAARERHSP</sequence>
<evidence type="ECO:0000313" key="3">
    <source>
        <dbReference type="Proteomes" id="UP000604046"/>
    </source>
</evidence>
<evidence type="ECO:0000313" key="2">
    <source>
        <dbReference type="EMBL" id="CAE7587620.1"/>
    </source>
</evidence>
<evidence type="ECO:0000256" key="1">
    <source>
        <dbReference type="SAM" id="SignalP"/>
    </source>
</evidence>
<protein>
    <submittedName>
        <fullName evidence="2">Uncharacterized protein</fullName>
    </submittedName>
</protein>
<accession>A0A812UMS5</accession>
<organism evidence="2 3">
    <name type="scientific">Symbiodinium natans</name>
    <dbReference type="NCBI Taxonomy" id="878477"/>
    <lineage>
        <taxon>Eukaryota</taxon>
        <taxon>Sar</taxon>
        <taxon>Alveolata</taxon>
        <taxon>Dinophyceae</taxon>
        <taxon>Suessiales</taxon>
        <taxon>Symbiodiniaceae</taxon>
        <taxon>Symbiodinium</taxon>
    </lineage>
</organism>
<gene>
    <name evidence="2" type="ORF">SNAT2548_LOCUS33489</name>
</gene>
<keyword evidence="1" id="KW-0732">Signal</keyword>
<feature type="chain" id="PRO_5032484413" evidence="1">
    <location>
        <begin position="21"/>
        <end position="359"/>
    </location>
</feature>
<feature type="signal peptide" evidence="1">
    <location>
        <begin position="1"/>
        <end position="20"/>
    </location>
</feature>
<reference evidence="2" key="1">
    <citation type="submission" date="2021-02" db="EMBL/GenBank/DDBJ databases">
        <authorList>
            <person name="Dougan E. K."/>
            <person name="Rhodes N."/>
            <person name="Thang M."/>
            <person name="Chan C."/>
        </authorList>
    </citation>
    <scope>NUCLEOTIDE SEQUENCE</scope>
</reference>
<dbReference type="EMBL" id="CAJNDS010002759">
    <property type="protein sequence ID" value="CAE7587620.1"/>
    <property type="molecule type" value="Genomic_DNA"/>
</dbReference>
<name>A0A812UMS5_9DINO</name>
<dbReference type="AlphaFoldDB" id="A0A812UMS5"/>
<dbReference type="OrthoDB" id="2014201at2759"/>